<name>A0ACC3P0P3_9PEZI</name>
<sequence>MQAASKTSLEAESKPILLPSRFDWNEQRALDELSAQQLDIWEHAALLYHAYDWQTAADTFYMLALDIESVERRALCFLNAGLIQARLGDYEAAAATFEEAASISQTFLVTTFLIGLVSQELRDEAKAEACFELCYDGLVYGAFDHNDVGMDFILDKPMVHNNIRSLRSAQFSASFLKAVGGNPAAMDSVPAEYIFEAPPRDEAAAEDVTHQQRNRHSGFQKLFGSKRSDLFKSVVSPKIERRLQSPLTSNTLRSLGPYPLSPPSVPPHEKLSTDLVKRGPDQPHAPSSGEWLRPDRSPTSPISPLSSGHGQLSSIPETAGIVSSTARMSGILGSSAPTSGPALSDRRMSWHPRPSTPYVARDARGERKTTKELARFIRTGVPHKLVPRNAEGEREPVEELARFIRHYAPDDLQHETARPLVLDPYLIATMRMEKLLNEQYDDADHFSPSKGAMFDKNAKPLVDREHRSSAPASSRPNLLEELSQRHSSLSAESEPRSSMLKISETPLELLQPAVYSPTRPARQEVLGESDNIAISSEQPASKTPSTSASSGNSYYKHMSPTERVEKGRDHALRLLEGRVDGKSGREWKALMETLRDKPLPPKPDGTHSTSPLRFAESPNSVATENFFDKVLQKRS</sequence>
<comment type="caution">
    <text evidence="1">The sequence shown here is derived from an EMBL/GenBank/DDBJ whole genome shotgun (WGS) entry which is preliminary data.</text>
</comment>
<organism evidence="1 2">
    <name type="scientific">Vermiconidia calcicola</name>
    <dbReference type="NCBI Taxonomy" id="1690605"/>
    <lineage>
        <taxon>Eukaryota</taxon>
        <taxon>Fungi</taxon>
        <taxon>Dikarya</taxon>
        <taxon>Ascomycota</taxon>
        <taxon>Pezizomycotina</taxon>
        <taxon>Dothideomycetes</taxon>
        <taxon>Dothideomycetidae</taxon>
        <taxon>Mycosphaerellales</taxon>
        <taxon>Extremaceae</taxon>
        <taxon>Vermiconidia</taxon>
    </lineage>
</organism>
<evidence type="ECO:0000313" key="1">
    <source>
        <dbReference type="EMBL" id="KAK3726028.1"/>
    </source>
</evidence>
<gene>
    <name evidence="1" type="ORF">LTR37_000176</name>
</gene>
<proteinExistence type="predicted"/>
<protein>
    <submittedName>
        <fullName evidence="1">Uncharacterized protein</fullName>
    </submittedName>
</protein>
<dbReference type="Proteomes" id="UP001281147">
    <property type="component" value="Unassembled WGS sequence"/>
</dbReference>
<keyword evidence="2" id="KW-1185">Reference proteome</keyword>
<reference evidence="1" key="1">
    <citation type="submission" date="2023-07" db="EMBL/GenBank/DDBJ databases">
        <title>Black Yeasts Isolated from many extreme environments.</title>
        <authorList>
            <person name="Coleine C."/>
            <person name="Stajich J.E."/>
            <person name="Selbmann L."/>
        </authorList>
    </citation>
    <scope>NUCLEOTIDE SEQUENCE</scope>
    <source>
        <strain evidence="1">CCFEE 5714</strain>
    </source>
</reference>
<accession>A0ACC3P0P3</accession>
<dbReference type="EMBL" id="JAUTXU010000001">
    <property type="protein sequence ID" value="KAK3726028.1"/>
    <property type="molecule type" value="Genomic_DNA"/>
</dbReference>
<evidence type="ECO:0000313" key="2">
    <source>
        <dbReference type="Proteomes" id="UP001281147"/>
    </source>
</evidence>